<dbReference type="EMBL" id="QKWP01000062">
    <property type="protein sequence ID" value="RIB28557.1"/>
    <property type="molecule type" value="Genomic_DNA"/>
</dbReference>
<keyword evidence="2" id="KW-1185">Reference proteome</keyword>
<gene>
    <name evidence="1" type="ORF">C2G38_2028458</name>
</gene>
<accession>A0A397W4S9</accession>
<dbReference type="Proteomes" id="UP000266673">
    <property type="component" value="Unassembled WGS sequence"/>
</dbReference>
<name>A0A397W4S9_9GLOM</name>
<dbReference type="OrthoDB" id="2427178at2759"/>
<comment type="caution">
    <text evidence="1">The sequence shown here is derived from an EMBL/GenBank/DDBJ whole genome shotgun (WGS) entry which is preliminary data.</text>
</comment>
<organism evidence="1 2">
    <name type="scientific">Gigaspora rosea</name>
    <dbReference type="NCBI Taxonomy" id="44941"/>
    <lineage>
        <taxon>Eukaryota</taxon>
        <taxon>Fungi</taxon>
        <taxon>Fungi incertae sedis</taxon>
        <taxon>Mucoromycota</taxon>
        <taxon>Glomeromycotina</taxon>
        <taxon>Glomeromycetes</taxon>
        <taxon>Diversisporales</taxon>
        <taxon>Gigasporaceae</taxon>
        <taxon>Gigaspora</taxon>
    </lineage>
</organism>
<evidence type="ECO:0000313" key="2">
    <source>
        <dbReference type="Proteomes" id="UP000266673"/>
    </source>
</evidence>
<proteinExistence type="predicted"/>
<sequence length="371" mass="43794">MPPKTNFGPCAIENCQYSTSKFRKFTELATEKAQNNETLSILEYAHLIPNQHQLCDRHYLLIVEPNRNNYKIKETFQNLQKTEKSSELKWNNIHLEILDDKKLNLQLLILVIYNQQRKFENNSEKYDPIKFKQMLEQNEPKLIGFFDELVEGLIPKTRSIYNQEEAKKSIVSFCYLFADLRNKFANNYKLDIGLHLASAGTSYKDKFESIDNLTIHLYEDAILELKEERSMKNLYLVDFKELELHSFDNYAEVLKMIINIPSLNNYLKQNVIPIITDWPGQLFIRKIITYLKIQQSASNIPQVYKNFHPIIGPLHVALNSKETALIINYEFFKQLFHFVFGDKKKLAKKPKPWRINLLLELAQKAWQKIKK</sequence>
<dbReference type="AlphaFoldDB" id="A0A397W4S9"/>
<protein>
    <submittedName>
        <fullName evidence="1">Uncharacterized protein</fullName>
    </submittedName>
</protein>
<reference evidence="1 2" key="1">
    <citation type="submission" date="2018-06" db="EMBL/GenBank/DDBJ databases">
        <title>Comparative genomics reveals the genomic features of Rhizophagus irregularis, R. cerebriforme, R. diaphanum and Gigaspora rosea, and their symbiotic lifestyle signature.</title>
        <authorList>
            <person name="Morin E."/>
            <person name="San Clemente H."/>
            <person name="Chen E.C.H."/>
            <person name="De La Providencia I."/>
            <person name="Hainaut M."/>
            <person name="Kuo A."/>
            <person name="Kohler A."/>
            <person name="Murat C."/>
            <person name="Tang N."/>
            <person name="Roy S."/>
            <person name="Loubradou J."/>
            <person name="Henrissat B."/>
            <person name="Grigoriev I.V."/>
            <person name="Corradi N."/>
            <person name="Roux C."/>
            <person name="Martin F.M."/>
        </authorList>
    </citation>
    <scope>NUCLEOTIDE SEQUENCE [LARGE SCALE GENOMIC DNA]</scope>
    <source>
        <strain evidence="1 2">DAOM 194757</strain>
    </source>
</reference>
<evidence type="ECO:0000313" key="1">
    <source>
        <dbReference type="EMBL" id="RIB28557.1"/>
    </source>
</evidence>